<dbReference type="InterPro" id="IPR006558">
    <property type="entry name" value="LamG-like"/>
</dbReference>
<comment type="caution">
    <text evidence="4">The sequence shown here is derived from an EMBL/GenBank/DDBJ whole genome shotgun (WGS) entry which is preliminary data.</text>
</comment>
<sequence>MSAATTAAPRRRAPLAAVIAFGMLVLGFVVPATASADTRPDSGTPATVAADALPTVQVNGVVWSTVTVGNTVYATGSFTRARPAGSAAGVNETARANIVAFNLTTGVMTTFNHTLNGQGRFITASPDGTRIYVGGDFTTVDGVARGHIAAFNASTGALITTFAPTTNGIVYSLAATNTTVYAGGSFTIAGGQTRTRLAAFAASNGALSTTFAPTANHNVRGILLNPAGTRVIVAGQFSQVNGVSAVAMASVNLTGGDTQTWQYGIDASGDAAGVYSLKRDGANFYATMYGYLVGNIEGVVAFNPNDLSLVWMNDCHGDTYDTYSTGTVVYAASHSHDCETSGQFPDQNPRVWKRAIAMTVAVTGTLKATTQLPRYTSWEGRPHPSVLDWFPTIPAGTYTGQDQGSWTVTGSGNYIAFGGEFTSVNGTAQQGLVRFAATSIAPNRRGPEISAGNLRPNATSTTAGEVKVVWPQAWDMDNETLTYNLYRGSGTTPIYTTTAKTQWWNTSTMTFTDTGRAAGSTASYRVSVSDPLNNTVTSNQGNTVTVAGTTSGYSNQVLTDGAAQYWRLNESSGSTAYDSAGLTNMTERAGVTRGTAGALAGDTAITVNGTATGTAQTTATVATPTNAFSVEAWVRTTSTAGGIIAQLGDSATGANTVSDRTLYVDSGGQLSFGLSRRQGQTTTYTNTVRSTAPINNGQWHHIVAAVGTGGTTLFVDGAQVGGSATMTSANTRLASGYWMIGSGTLTPWPNAPTSSSLNGSIDDVAIYPSTLTSAQVAQHYSLATGTTTNPAPTASFTATPSGMSVSVDASASSDSNGTISSYSWNWGDSTAAGTGVTANHTYATAGSYTVTLTVTDNGGATASTSRTVNAAPPNNAPVAAFTSTVTDMSVAVDGSGSTDSDGTIATYTWQWGDNTPNGTGQTANHTYTAGGTFNVRLTVTDNLGGTNTVTHPVTIVAPQSPAFAQDAFSRTVAAGGWGSADTGGAWTAQAGATRLSVSQATGGVLDLPAAGNNTGAYLGSVSQPNADVTTTFTLSSAPTGLGTDVYVTPRRMANGDDMRVRVRVAPDGSVSLLYSRRVAGAETFGNTATIAGLTWTAGTAFNVRVQVTTTTNGASTVRARIWAGTGTEPTTWQLTQNGENNAALQGSGSVGISAYRGSTSTAATQVRVSSFAARPIA</sequence>
<gene>
    <name evidence="4" type="ORF">GGQ55_003748</name>
</gene>
<dbReference type="InterPro" id="IPR013320">
    <property type="entry name" value="ConA-like_dom_sf"/>
</dbReference>
<evidence type="ECO:0000256" key="1">
    <source>
        <dbReference type="ARBA" id="ARBA00022729"/>
    </source>
</evidence>
<dbReference type="CDD" id="cd00146">
    <property type="entry name" value="PKD"/>
    <property type="match status" value="2"/>
</dbReference>
<dbReference type="InterPro" id="IPR001791">
    <property type="entry name" value="Laminin_G"/>
</dbReference>
<evidence type="ECO:0000313" key="4">
    <source>
        <dbReference type="EMBL" id="NYJ07470.1"/>
    </source>
</evidence>
<evidence type="ECO:0000256" key="2">
    <source>
        <dbReference type="ARBA" id="ARBA00023157"/>
    </source>
</evidence>
<feature type="domain" description="PKD" evidence="3">
    <location>
        <begin position="873"/>
        <end position="962"/>
    </location>
</feature>
<dbReference type="SMART" id="SM00560">
    <property type="entry name" value="LamGL"/>
    <property type="match status" value="1"/>
</dbReference>
<dbReference type="InterPro" id="IPR013783">
    <property type="entry name" value="Ig-like_fold"/>
</dbReference>
<dbReference type="Proteomes" id="UP000541969">
    <property type="component" value="Unassembled WGS sequence"/>
</dbReference>
<dbReference type="SUPFAM" id="SSF50969">
    <property type="entry name" value="YVTN repeat-like/Quinoprotein amine dehydrogenase"/>
    <property type="match status" value="1"/>
</dbReference>
<protein>
    <submittedName>
        <fullName evidence="4">PKD repeat protein</fullName>
    </submittedName>
</protein>
<dbReference type="InterPro" id="IPR035986">
    <property type="entry name" value="PKD_dom_sf"/>
</dbReference>
<dbReference type="PROSITE" id="PS50093">
    <property type="entry name" value="PKD"/>
    <property type="match status" value="2"/>
</dbReference>
<dbReference type="Pfam" id="PF18911">
    <property type="entry name" value="PKD_4"/>
    <property type="match status" value="2"/>
</dbReference>
<dbReference type="GO" id="GO:0005975">
    <property type="term" value="P:carbohydrate metabolic process"/>
    <property type="evidence" value="ECO:0007669"/>
    <property type="project" value="UniProtKB-ARBA"/>
</dbReference>
<feature type="domain" description="PKD" evidence="3">
    <location>
        <begin position="792"/>
        <end position="868"/>
    </location>
</feature>
<dbReference type="RefSeq" id="WP_179719343.1">
    <property type="nucleotide sequence ID" value="NZ_JACBZT010000001.1"/>
</dbReference>
<keyword evidence="5" id="KW-1185">Reference proteome</keyword>
<dbReference type="SUPFAM" id="SSF49899">
    <property type="entry name" value="Concanavalin A-like lectins/glucanases"/>
    <property type="match status" value="1"/>
</dbReference>
<dbReference type="AlphaFoldDB" id="A0A853CI42"/>
<dbReference type="InterPro" id="IPR011044">
    <property type="entry name" value="Quino_amine_DH_bsu"/>
</dbReference>
<accession>A0A853CI42</accession>
<evidence type="ECO:0000259" key="3">
    <source>
        <dbReference type="PROSITE" id="PS50093"/>
    </source>
</evidence>
<evidence type="ECO:0000313" key="5">
    <source>
        <dbReference type="Proteomes" id="UP000541969"/>
    </source>
</evidence>
<reference evidence="4 5" key="1">
    <citation type="submission" date="2020-07" db="EMBL/GenBank/DDBJ databases">
        <title>Sequencing the genomes of 1000 actinobacteria strains.</title>
        <authorList>
            <person name="Klenk H.-P."/>
        </authorList>
    </citation>
    <scope>NUCLEOTIDE SEQUENCE [LARGE SCALE GENOMIC DNA]</scope>
    <source>
        <strain evidence="4 5">DSM 104001</strain>
    </source>
</reference>
<proteinExistence type="predicted"/>
<dbReference type="InterPro" id="IPR000601">
    <property type="entry name" value="PKD_dom"/>
</dbReference>
<dbReference type="SMART" id="SM00282">
    <property type="entry name" value="LamG"/>
    <property type="match status" value="1"/>
</dbReference>
<dbReference type="Gene3D" id="2.60.40.10">
    <property type="entry name" value="Immunoglobulins"/>
    <property type="match status" value="2"/>
</dbReference>
<organism evidence="4 5">
    <name type="scientific">Petropleomorpha daqingensis</name>
    <dbReference type="NCBI Taxonomy" id="2026353"/>
    <lineage>
        <taxon>Bacteria</taxon>
        <taxon>Bacillati</taxon>
        <taxon>Actinomycetota</taxon>
        <taxon>Actinomycetes</taxon>
        <taxon>Geodermatophilales</taxon>
        <taxon>Geodermatophilaceae</taxon>
        <taxon>Petropleomorpha</taxon>
    </lineage>
</organism>
<dbReference type="EMBL" id="JACBZT010000001">
    <property type="protein sequence ID" value="NYJ07470.1"/>
    <property type="molecule type" value="Genomic_DNA"/>
</dbReference>
<dbReference type="SUPFAM" id="SSF49299">
    <property type="entry name" value="PKD domain"/>
    <property type="match status" value="2"/>
</dbReference>
<keyword evidence="2" id="KW-1015">Disulfide bond</keyword>
<dbReference type="SMART" id="SM00089">
    <property type="entry name" value="PKD"/>
    <property type="match status" value="2"/>
</dbReference>
<dbReference type="InterPro" id="IPR022409">
    <property type="entry name" value="PKD/Chitinase_dom"/>
</dbReference>
<keyword evidence="1" id="KW-0732">Signal</keyword>
<name>A0A853CI42_9ACTN</name>
<dbReference type="Pfam" id="PF13385">
    <property type="entry name" value="Laminin_G_3"/>
    <property type="match status" value="1"/>
</dbReference>
<dbReference type="Gene3D" id="2.60.120.200">
    <property type="match status" value="1"/>
</dbReference>